<dbReference type="Proteomes" id="UP001558613">
    <property type="component" value="Unassembled WGS sequence"/>
</dbReference>
<comment type="caution">
    <text evidence="3">The sequence shown here is derived from an EMBL/GenBank/DDBJ whole genome shotgun (WGS) entry which is preliminary data.</text>
</comment>
<name>A0ABR3LBY2_9TELE</name>
<feature type="region of interest" description="Disordered" evidence="2">
    <location>
        <begin position="1"/>
        <end position="32"/>
    </location>
</feature>
<sequence length="298" mass="33207">MPPKLRKAADQAALASDSATEDVPDENTQDPGNAAILSAISSLRSEIRSIKSDIGEIIDSKIEKLAVSIRGELTAFQQEASSALSVVKITVDEHASKLASLETNASTSSDTVAKLEQDVGRLKQAVEQLTDKCMDLEGRSRRQNIRVLHIKEGAESGIKPKDFMAQLLMEALSLDNLPLVDRAHRALRNRPGDEEPPRAFVLRLHYTHEMEDILQRAAKMQQVTFKGQRINIFPDYPPAVVKRRALFKRARELLRGKPGVKYGLQYPAKLRVTYNGKEHYFTDPDKAVKFAENCFGSE</sequence>
<keyword evidence="1" id="KW-0175">Coiled coil</keyword>
<dbReference type="PANTHER" id="PTHR11505">
    <property type="entry name" value="L1 TRANSPOSABLE ELEMENT-RELATED"/>
    <property type="match status" value="1"/>
</dbReference>
<evidence type="ECO:0000313" key="4">
    <source>
        <dbReference type="Proteomes" id="UP001558613"/>
    </source>
</evidence>
<dbReference type="Gene3D" id="3.30.250.20">
    <property type="entry name" value="L1 transposable element, C-terminal domain"/>
    <property type="match status" value="1"/>
</dbReference>
<gene>
    <name evidence="3" type="ORF">QQF64_021421</name>
</gene>
<feature type="compositionally biased region" description="Acidic residues" evidence="2">
    <location>
        <begin position="19"/>
        <end position="28"/>
    </location>
</feature>
<feature type="coiled-coil region" evidence="1">
    <location>
        <begin position="98"/>
        <end position="139"/>
    </location>
</feature>
<evidence type="ECO:0008006" key="5">
    <source>
        <dbReference type="Google" id="ProtNLM"/>
    </source>
</evidence>
<evidence type="ECO:0000256" key="2">
    <source>
        <dbReference type="SAM" id="MobiDB-lite"/>
    </source>
</evidence>
<dbReference type="InterPro" id="IPR042566">
    <property type="entry name" value="L1_C"/>
</dbReference>
<evidence type="ECO:0000313" key="3">
    <source>
        <dbReference type="EMBL" id="KAL1250416.1"/>
    </source>
</evidence>
<protein>
    <recommendedName>
        <fullName evidence="5">L1 transposable element RRM domain-containing protein</fullName>
    </recommendedName>
</protein>
<keyword evidence="4" id="KW-1185">Reference proteome</keyword>
<dbReference type="InterPro" id="IPR004244">
    <property type="entry name" value="Transposase_22"/>
</dbReference>
<reference evidence="3 4" key="1">
    <citation type="submission" date="2023-09" db="EMBL/GenBank/DDBJ databases">
        <authorList>
            <person name="Wang M."/>
        </authorList>
    </citation>
    <scope>NUCLEOTIDE SEQUENCE [LARGE SCALE GENOMIC DNA]</scope>
    <source>
        <strain evidence="3">GT-2023</strain>
        <tissue evidence="3">Liver</tissue>
    </source>
</reference>
<dbReference type="EMBL" id="JAYMGO010000023">
    <property type="protein sequence ID" value="KAL1250416.1"/>
    <property type="molecule type" value="Genomic_DNA"/>
</dbReference>
<proteinExistence type="predicted"/>
<accession>A0ABR3LBY2</accession>
<organism evidence="3 4">
    <name type="scientific">Cirrhinus molitorella</name>
    <name type="common">mud carp</name>
    <dbReference type="NCBI Taxonomy" id="172907"/>
    <lineage>
        <taxon>Eukaryota</taxon>
        <taxon>Metazoa</taxon>
        <taxon>Chordata</taxon>
        <taxon>Craniata</taxon>
        <taxon>Vertebrata</taxon>
        <taxon>Euteleostomi</taxon>
        <taxon>Actinopterygii</taxon>
        <taxon>Neopterygii</taxon>
        <taxon>Teleostei</taxon>
        <taxon>Ostariophysi</taxon>
        <taxon>Cypriniformes</taxon>
        <taxon>Cyprinidae</taxon>
        <taxon>Labeoninae</taxon>
        <taxon>Labeonini</taxon>
        <taxon>Cirrhinus</taxon>
    </lineage>
</organism>
<evidence type="ECO:0000256" key="1">
    <source>
        <dbReference type="SAM" id="Coils"/>
    </source>
</evidence>